<keyword evidence="8" id="KW-1185">Reference proteome</keyword>
<keyword evidence="3" id="KW-0238">DNA-binding</keyword>
<dbReference type="PANTHER" id="PTHR31920:SF74">
    <property type="entry name" value="TF-B3 DOMAIN-CONTAINING PROTEIN"/>
    <property type="match status" value="1"/>
</dbReference>
<comment type="subcellular location">
    <subcellularLocation>
        <location evidence="1">Nucleus</location>
    </subcellularLocation>
</comment>
<keyword evidence="5" id="KW-0539">Nucleus</keyword>
<dbReference type="PANTHER" id="PTHR31920">
    <property type="entry name" value="B3 DOMAIN-CONTAINING"/>
    <property type="match status" value="1"/>
</dbReference>
<keyword evidence="4" id="KW-0804">Transcription</keyword>
<dbReference type="GO" id="GO:0003677">
    <property type="term" value="F:DNA binding"/>
    <property type="evidence" value="ECO:0007669"/>
    <property type="project" value="UniProtKB-KW"/>
</dbReference>
<keyword evidence="2" id="KW-0805">Transcription regulation</keyword>
<dbReference type="Pfam" id="PF02362">
    <property type="entry name" value="B3"/>
    <property type="match status" value="2"/>
</dbReference>
<evidence type="ECO:0000256" key="2">
    <source>
        <dbReference type="ARBA" id="ARBA00023015"/>
    </source>
</evidence>
<feature type="domain" description="TF-B3" evidence="6">
    <location>
        <begin position="42"/>
        <end position="102"/>
    </location>
</feature>
<dbReference type="Gramene" id="Solyc01g015210.1.1">
    <property type="protein sequence ID" value="Solyc01g015210.1.1"/>
    <property type="gene ID" value="Solyc01g015210.1"/>
</dbReference>
<dbReference type="HOGENOM" id="CLU_015069_1_0_1"/>
<evidence type="ECO:0000313" key="8">
    <source>
        <dbReference type="Proteomes" id="UP000004994"/>
    </source>
</evidence>
<dbReference type="Gene3D" id="2.40.330.10">
    <property type="entry name" value="DNA-binding pseudobarrel domain"/>
    <property type="match status" value="2"/>
</dbReference>
<dbReference type="eggNOG" id="ENOG502S27N">
    <property type="taxonomic scope" value="Eukaryota"/>
</dbReference>
<name>K4AUF5_SOLLC</name>
<evidence type="ECO:0000256" key="3">
    <source>
        <dbReference type="ARBA" id="ARBA00023125"/>
    </source>
</evidence>
<dbReference type="OMA" id="WEEFANF"/>
<dbReference type="STRING" id="4081.K4AUF5"/>
<dbReference type="SUPFAM" id="SSF101936">
    <property type="entry name" value="DNA-binding pseudobarrel domain"/>
    <property type="match status" value="2"/>
</dbReference>
<dbReference type="Proteomes" id="UP000004994">
    <property type="component" value="Chromosome 1"/>
</dbReference>
<organism evidence="7">
    <name type="scientific">Solanum lycopersicum</name>
    <name type="common">Tomato</name>
    <name type="synonym">Lycopersicon esculentum</name>
    <dbReference type="NCBI Taxonomy" id="4081"/>
    <lineage>
        <taxon>Eukaryota</taxon>
        <taxon>Viridiplantae</taxon>
        <taxon>Streptophyta</taxon>
        <taxon>Embryophyta</taxon>
        <taxon>Tracheophyta</taxon>
        <taxon>Spermatophyta</taxon>
        <taxon>Magnoliopsida</taxon>
        <taxon>eudicotyledons</taxon>
        <taxon>Gunneridae</taxon>
        <taxon>Pentapetalae</taxon>
        <taxon>asterids</taxon>
        <taxon>lamiids</taxon>
        <taxon>Solanales</taxon>
        <taxon>Solanaceae</taxon>
        <taxon>Solanoideae</taxon>
        <taxon>Solaneae</taxon>
        <taxon>Solanum</taxon>
        <taxon>Solanum subgen. Lycopersicon</taxon>
    </lineage>
</organism>
<dbReference type="AlphaFoldDB" id="K4AUF5"/>
<dbReference type="InterPro" id="IPR003340">
    <property type="entry name" value="B3_DNA-bd"/>
</dbReference>
<feature type="domain" description="TF-B3" evidence="6">
    <location>
        <begin position="182"/>
        <end position="276"/>
    </location>
</feature>
<protein>
    <recommendedName>
        <fullName evidence="6">TF-B3 domain-containing protein</fullName>
    </recommendedName>
</protein>
<evidence type="ECO:0000313" key="7">
    <source>
        <dbReference type="EnsemblPlants" id="Solyc01g015210.1.1"/>
    </source>
</evidence>
<reference evidence="7" key="2">
    <citation type="submission" date="2015-06" db="UniProtKB">
        <authorList>
            <consortium name="EnsemblPlants"/>
        </authorList>
    </citation>
    <scope>IDENTIFICATION</scope>
    <source>
        <strain evidence="7">cv. Heinz 1706</strain>
    </source>
</reference>
<accession>K4AUF5</accession>
<evidence type="ECO:0000256" key="1">
    <source>
        <dbReference type="ARBA" id="ARBA00004123"/>
    </source>
</evidence>
<dbReference type="InterPro" id="IPR050655">
    <property type="entry name" value="Plant_B3_domain"/>
</dbReference>
<dbReference type="EnsemblPlants" id="Solyc01g015210.1.1">
    <property type="protein sequence ID" value="Solyc01g015210.1.1"/>
    <property type="gene ID" value="Solyc01g015210.1"/>
</dbReference>
<dbReference type="InterPro" id="IPR015300">
    <property type="entry name" value="DNA-bd_pseudobarrel_sf"/>
</dbReference>
<sequence length="284" mass="32630">MVNSSSNYPNFIKIICSSDELCHLRNPLVFAKSHCKNMLSPVFLESPHGKSWEVEVIMSQDEIWIAKGWKSFCPYYSISVKSLLMFTYIPCSHFDVTIYDQSTSIIEYPIHQDIEVDEEEDVIPFFQYNAIAIEEDIPVYLQANANVIEQDKEVGEANSRSEQVNPKIYRSLHNLLNINGDKLHFEMVIKKAHSTYMTIPLRYSQGTYIINMANMRLVSEEGEEWRVDIGYNAGKVIIKGGWSAFQKDNKISNGETWRFKLIRGPIANVLQVHKNPTLLLIATN</sequence>
<dbReference type="SMART" id="SM01019">
    <property type="entry name" value="B3"/>
    <property type="match status" value="2"/>
</dbReference>
<proteinExistence type="predicted"/>
<evidence type="ECO:0000256" key="4">
    <source>
        <dbReference type="ARBA" id="ARBA00023163"/>
    </source>
</evidence>
<dbReference type="PaxDb" id="4081-Solyc01g015210.1.1"/>
<reference evidence="7" key="1">
    <citation type="journal article" date="2012" name="Nature">
        <title>The tomato genome sequence provides insights into fleshy fruit evolution.</title>
        <authorList>
            <consortium name="Tomato Genome Consortium"/>
        </authorList>
    </citation>
    <scope>NUCLEOTIDE SEQUENCE [LARGE SCALE GENOMIC DNA]</scope>
    <source>
        <strain evidence="7">cv. Heinz 1706</strain>
    </source>
</reference>
<dbReference type="CDD" id="cd10017">
    <property type="entry name" value="B3_DNA"/>
    <property type="match status" value="1"/>
</dbReference>
<evidence type="ECO:0000256" key="5">
    <source>
        <dbReference type="ARBA" id="ARBA00023242"/>
    </source>
</evidence>
<dbReference type="PhylomeDB" id="K4AUF5"/>
<dbReference type="PROSITE" id="PS50863">
    <property type="entry name" value="B3"/>
    <property type="match status" value="2"/>
</dbReference>
<dbReference type="InParanoid" id="K4AUF5"/>
<dbReference type="GO" id="GO:0005634">
    <property type="term" value="C:nucleus"/>
    <property type="evidence" value="ECO:0007669"/>
    <property type="project" value="UniProtKB-SubCell"/>
</dbReference>
<dbReference type="SMR" id="K4AUF5"/>
<evidence type="ECO:0000259" key="6">
    <source>
        <dbReference type="PROSITE" id="PS50863"/>
    </source>
</evidence>